<dbReference type="RefSeq" id="WP_058861085.1">
    <property type="nucleotide sequence ID" value="NZ_LPXO01000002.1"/>
</dbReference>
<evidence type="ECO:0000256" key="11">
    <source>
        <dbReference type="ARBA" id="ARBA00039461"/>
    </source>
</evidence>
<keyword evidence="3" id="KW-0547">Nucleotide-binding</keyword>
<comment type="caution">
    <text evidence="15">The sequence shown here is derived from an EMBL/GenBank/DDBJ whole genome shotgun (WGS) entry which is preliminary data.</text>
</comment>
<evidence type="ECO:0000259" key="13">
    <source>
        <dbReference type="Pfam" id="PF07005"/>
    </source>
</evidence>
<dbReference type="Gene3D" id="3.40.50.10840">
    <property type="entry name" value="Putative sugar-binding, N-terminal domain"/>
    <property type="match status" value="1"/>
</dbReference>
<dbReference type="Pfam" id="PF07005">
    <property type="entry name" value="SBD_N"/>
    <property type="match status" value="1"/>
</dbReference>
<evidence type="ECO:0000313" key="16">
    <source>
        <dbReference type="Proteomes" id="UP000054396"/>
    </source>
</evidence>
<dbReference type="OrthoDB" id="191465at2"/>
<evidence type="ECO:0000256" key="6">
    <source>
        <dbReference type="ARBA" id="ARBA00023277"/>
    </source>
</evidence>
<reference evidence="15 16" key="1">
    <citation type="submission" date="2015-12" db="EMBL/GenBank/DDBJ databases">
        <authorList>
            <person name="Shamseldin A."/>
            <person name="Moawad H."/>
            <person name="Abd El-Rahim W.M."/>
            <person name="Sadowsky M.J."/>
        </authorList>
    </citation>
    <scope>NUCLEOTIDE SEQUENCE [LARGE SCALE GENOMIC DNA]</scope>
    <source>
        <strain evidence="15 16">SJ5A-1</strain>
    </source>
</reference>
<dbReference type="AlphaFoldDB" id="A0A0W7WN23"/>
<sequence length="419" mass="43376">MSTVLGCIADDFTGATDLAGLLARSGVQVSLRIGVPETPPADTAPFEVIALKCRTAPVDEAVAECRAALDWLRRAGAERFFWKYCSTFDSTDEGNIGPVAEALMADLGAEQTVYCPAFPENGRAVFMGHLFVGQQLLSESPMKDHPLTPMRDSNLVRLLTPQVTRPVGLVDRLTVARGPEALRGALAEARTAGTAHLVVDAVADDDLAVIAEACRDMALMTGGSALAMPLPALYRADGALAEAPAQAAPDLPRAAILLSGSCSAMTNAQVATYRATGAPCLQLDPLALARDGVQPALDWLEAQDLDAAPLIYATADPSAVKAAQAELGRDRAGAIVEAALAACARTARDAGARRVVVAGGESSGAVTRALDVARLDIGAEIAPGVPWTYCDSGGHRIGLALKSGNFGVETFFSDALAAS</sequence>
<evidence type="ECO:0000256" key="8">
    <source>
        <dbReference type="ARBA" id="ARBA00036346"/>
    </source>
</evidence>
<evidence type="ECO:0000313" key="15">
    <source>
        <dbReference type="EMBL" id="KUF11967.1"/>
    </source>
</evidence>
<protein>
    <recommendedName>
        <fullName evidence="11">3-oxo-tetronate kinase</fullName>
        <ecNumber evidence="10">2.7.1.217</ecNumber>
    </recommendedName>
    <alternativeName>
        <fullName evidence="12">3-dehydrotetronate 4-kinase</fullName>
    </alternativeName>
</protein>
<dbReference type="GO" id="GO:0005524">
    <property type="term" value="F:ATP binding"/>
    <property type="evidence" value="ECO:0007669"/>
    <property type="project" value="UniProtKB-KW"/>
</dbReference>
<evidence type="ECO:0000259" key="14">
    <source>
        <dbReference type="Pfam" id="PF17042"/>
    </source>
</evidence>
<evidence type="ECO:0000256" key="5">
    <source>
        <dbReference type="ARBA" id="ARBA00022840"/>
    </source>
</evidence>
<keyword evidence="6" id="KW-0119">Carbohydrate metabolism</keyword>
<keyword evidence="4" id="KW-0418">Kinase</keyword>
<dbReference type="InterPro" id="IPR042213">
    <property type="entry name" value="NBD_C_sf"/>
</dbReference>
<comment type="catalytic activity">
    <reaction evidence="8">
        <text>3-dehydro-D-erythronate + ATP = 3-dehydro-4-O-phospho-D-erythronate + ADP + H(+)</text>
        <dbReference type="Rhea" id="RHEA:52556"/>
        <dbReference type="ChEBI" id="CHEBI:15378"/>
        <dbReference type="ChEBI" id="CHEBI:30616"/>
        <dbReference type="ChEBI" id="CHEBI:57958"/>
        <dbReference type="ChEBI" id="CHEBI:136593"/>
        <dbReference type="ChEBI" id="CHEBI:456216"/>
        <dbReference type="EC" id="2.7.1.217"/>
    </reaction>
</comment>
<dbReference type="InterPro" id="IPR037051">
    <property type="entry name" value="4-carb_acid_sugar_kinase_N_sf"/>
</dbReference>
<comment type="catalytic activity">
    <reaction evidence="7">
        <text>3-dehydro-L-erythronate + ATP = 3-dehydro-4-O-phospho-L-erythronate + ADP + H(+)</text>
        <dbReference type="Rhea" id="RHEA:52552"/>
        <dbReference type="ChEBI" id="CHEBI:15378"/>
        <dbReference type="ChEBI" id="CHEBI:30616"/>
        <dbReference type="ChEBI" id="CHEBI:136592"/>
        <dbReference type="ChEBI" id="CHEBI:136670"/>
        <dbReference type="ChEBI" id="CHEBI:456216"/>
        <dbReference type="EC" id="2.7.1.217"/>
    </reaction>
</comment>
<comment type="function">
    <text evidence="9">Catalyzes the ATP-dependent phosphorylation of 3-oxo-tetronate to 3-oxo-tetronate 4-phosphate.</text>
</comment>
<organism evidence="15 16">
    <name type="scientific">Pseudoponticoccus marisrubri</name>
    <dbReference type="NCBI Taxonomy" id="1685382"/>
    <lineage>
        <taxon>Bacteria</taxon>
        <taxon>Pseudomonadati</taxon>
        <taxon>Pseudomonadota</taxon>
        <taxon>Alphaproteobacteria</taxon>
        <taxon>Rhodobacterales</taxon>
        <taxon>Roseobacteraceae</taxon>
        <taxon>Pseudoponticoccus</taxon>
    </lineage>
</organism>
<keyword evidence="16" id="KW-1185">Reference proteome</keyword>
<evidence type="ECO:0000256" key="1">
    <source>
        <dbReference type="ARBA" id="ARBA00005715"/>
    </source>
</evidence>
<feature type="domain" description="Four-carbon acid sugar kinase nucleotide binding" evidence="14">
    <location>
        <begin position="257"/>
        <end position="412"/>
    </location>
</feature>
<feature type="domain" description="Four-carbon acid sugar kinase N-terminal" evidence="13">
    <location>
        <begin position="5"/>
        <end position="229"/>
    </location>
</feature>
<keyword evidence="5" id="KW-0067">ATP-binding</keyword>
<dbReference type="EMBL" id="LPXO01000002">
    <property type="protein sequence ID" value="KUF11967.1"/>
    <property type="molecule type" value="Genomic_DNA"/>
</dbReference>
<dbReference type="Pfam" id="PF17042">
    <property type="entry name" value="NBD_C"/>
    <property type="match status" value="1"/>
</dbReference>
<gene>
    <name evidence="15" type="ORF">AVJ23_05160</name>
</gene>
<proteinExistence type="inferred from homology"/>
<dbReference type="Gene3D" id="3.40.980.20">
    <property type="entry name" value="Four-carbon acid sugar kinase, nucleotide binding domain"/>
    <property type="match status" value="1"/>
</dbReference>
<evidence type="ECO:0000256" key="7">
    <source>
        <dbReference type="ARBA" id="ARBA00035898"/>
    </source>
</evidence>
<evidence type="ECO:0000256" key="9">
    <source>
        <dbReference type="ARBA" id="ARBA00037335"/>
    </source>
</evidence>
<dbReference type="GO" id="GO:0016301">
    <property type="term" value="F:kinase activity"/>
    <property type="evidence" value="ECO:0007669"/>
    <property type="project" value="UniProtKB-KW"/>
</dbReference>
<evidence type="ECO:0000256" key="2">
    <source>
        <dbReference type="ARBA" id="ARBA00022679"/>
    </source>
</evidence>
<dbReference type="SUPFAM" id="SSF142764">
    <property type="entry name" value="YgbK-like"/>
    <property type="match status" value="1"/>
</dbReference>
<dbReference type="STRING" id="1685382.AVJ23_05160"/>
<evidence type="ECO:0000256" key="4">
    <source>
        <dbReference type="ARBA" id="ARBA00022777"/>
    </source>
</evidence>
<evidence type="ECO:0000256" key="10">
    <source>
        <dbReference type="ARBA" id="ARBA00039095"/>
    </source>
</evidence>
<keyword evidence="2" id="KW-0808">Transferase</keyword>
<evidence type="ECO:0000256" key="12">
    <source>
        <dbReference type="ARBA" id="ARBA00041377"/>
    </source>
</evidence>
<dbReference type="InterPro" id="IPR031475">
    <property type="entry name" value="NBD_C"/>
</dbReference>
<name>A0A0W7WN23_9RHOB</name>
<comment type="similarity">
    <text evidence="1">Belongs to the four-carbon acid sugar kinase family.</text>
</comment>
<dbReference type="NCBIfam" id="NF043035">
    <property type="entry name" value="OxoTetrKin"/>
    <property type="match status" value="1"/>
</dbReference>
<dbReference type="InterPro" id="IPR050007">
    <property type="entry name" value="OtnK"/>
</dbReference>
<dbReference type="Proteomes" id="UP000054396">
    <property type="component" value="Unassembled WGS sequence"/>
</dbReference>
<dbReference type="InterPro" id="IPR010737">
    <property type="entry name" value="4-carb_acid_sugar_kinase_N"/>
</dbReference>
<accession>A0A0W7WN23</accession>
<evidence type="ECO:0000256" key="3">
    <source>
        <dbReference type="ARBA" id="ARBA00022741"/>
    </source>
</evidence>
<dbReference type="EC" id="2.7.1.217" evidence="10"/>